<evidence type="ECO:0000313" key="4">
    <source>
        <dbReference type="EMBL" id="GAG70912.1"/>
    </source>
</evidence>
<dbReference type="PANTHER" id="PTHR11365">
    <property type="entry name" value="5-OXOPROLINASE RELATED"/>
    <property type="match status" value="1"/>
</dbReference>
<proteinExistence type="predicted"/>
<accession>X1AND2</accession>
<protein>
    <recommendedName>
        <fullName evidence="3">Hcy-binding domain-containing protein</fullName>
    </recommendedName>
</protein>
<dbReference type="InterPro" id="IPR002821">
    <property type="entry name" value="Hydantoinase_A"/>
</dbReference>
<reference evidence="4" key="1">
    <citation type="journal article" date="2014" name="Front. Microbiol.">
        <title>High frequency of phylogenetically diverse reductive dehalogenase-homologous genes in deep subseafloor sedimentary metagenomes.</title>
        <authorList>
            <person name="Kawai M."/>
            <person name="Futagami T."/>
            <person name="Toyoda A."/>
            <person name="Takaki Y."/>
            <person name="Nishi S."/>
            <person name="Hori S."/>
            <person name="Arai W."/>
            <person name="Tsubouchi T."/>
            <person name="Morono Y."/>
            <person name="Uchiyama I."/>
            <person name="Ito T."/>
            <person name="Fujiyama A."/>
            <person name="Inagaki F."/>
            <person name="Takami H."/>
        </authorList>
    </citation>
    <scope>NUCLEOTIDE SEQUENCE</scope>
    <source>
        <strain evidence="4">Expedition CK06-06</strain>
    </source>
</reference>
<feature type="domain" description="Hcy-binding" evidence="3">
    <location>
        <begin position="1"/>
        <end position="302"/>
    </location>
</feature>
<dbReference type="GO" id="GO:0017168">
    <property type="term" value="F:5-oxoprolinase (ATP-hydrolyzing) activity"/>
    <property type="evidence" value="ECO:0007669"/>
    <property type="project" value="TreeGrafter"/>
</dbReference>
<feature type="non-terminal residue" evidence="4">
    <location>
        <position position="411"/>
    </location>
</feature>
<dbReference type="GO" id="GO:0005829">
    <property type="term" value="C:cytosol"/>
    <property type="evidence" value="ECO:0007669"/>
    <property type="project" value="TreeGrafter"/>
</dbReference>
<dbReference type="GO" id="GO:0008168">
    <property type="term" value="F:methyltransferase activity"/>
    <property type="evidence" value="ECO:0007669"/>
    <property type="project" value="UniProtKB-KW"/>
</dbReference>
<dbReference type="Gene3D" id="3.20.20.330">
    <property type="entry name" value="Homocysteine-binding-like domain"/>
    <property type="match status" value="1"/>
</dbReference>
<dbReference type="EMBL" id="BART01002986">
    <property type="protein sequence ID" value="GAG70912.1"/>
    <property type="molecule type" value="Genomic_DNA"/>
</dbReference>
<organism evidence="4">
    <name type="scientific">marine sediment metagenome</name>
    <dbReference type="NCBI Taxonomy" id="412755"/>
    <lineage>
        <taxon>unclassified sequences</taxon>
        <taxon>metagenomes</taxon>
        <taxon>ecological metagenomes</taxon>
    </lineage>
</organism>
<dbReference type="InterPro" id="IPR003726">
    <property type="entry name" value="HCY_dom"/>
</dbReference>
<gene>
    <name evidence="4" type="ORF">S01H4_08623</name>
</gene>
<feature type="non-terminal residue" evidence="4">
    <location>
        <position position="1"/>
    </location>
</feature>
<dbReference type="AlphaFoldDB" id="X1AND2"/>
<dbReference type="PROSITE" id="PS50970">
    <property type="entry name" value="HCY"/>
    <property type="match status" value="1"/>
</dbReference>
<comment type="caution">
    <text evidence="4">The sequence shown here is derived from an EMBL/GenBank/DDBJ whole genome shotgun (WGS) entry which is preliminary data.</text>
</comment>
<evidence type="ECO:0000259" key="3">
    <source>
        <dbReference type="PROSITE" id="PS50970"/>
    </source>
</evidence>
<dbReference type="GO" id="GO:0006749">
    <property type="term" value="P:glutathione metabolic process"/>
    <property type="evidence" value="ECO:0007669"/>
    <property type="project" value="TreeGrafter"/>
</dbReference>
<name>X1AND2_9ZZZZ</name>
<keyword evidence="2" id="KW-0808">Transferase</keyword>
<dbReference type="Pfam" id="PF01968">
    <property type="entry name" value="Hydantoinase_A"/>
    <property type="match status" value="1"/>
</dbReference>
<dbReference type="GO" id="GO:0032259">
    <property type="term" value="P:methylation"/>
    <property type="evidence" value="ECO:0007669"/>
    <property type="project" value="UniProtKB-KW"/>
</dbReference>
<evidence type="ECO:0000256" key="1">
    <source>
        <dbReference type="ARBA" id="ARBA00022603"/>
    </source>
</evidence>
<dbReference type="InterPro" id="IPR036589">
    <property type="entry name" value="HCY_dom_sf"/>
</dbReference>
<sequence length="411" mass="44827">FFDGAMGTELIERGIVLGDSAERFSPYFSEIITEIHKAYFDAGSDVIQTNTYGANRIGLGPKLENKIELINLRQVELANTVCPKNGYVAGNIGPSAVLLEKDGGEYTINMIQEAIDEQVKALAKGGVDLFSIETMYYLEEALAAISAIKGSGYPARFPFIDLAEISSGGGSIAWVDQGSALRVGPISAGADPGPACYGQKGDDPTITDANLVLGRLNPEGLLNKIFKIYPELAEKSILKKIAEPLKLDVIESALGIVKIANNHMSRILRIVTVERGLDPREFILNAFGGAGPLHACDLAEELKINEIIIPNNPGLFSAMGLLFTDAKHTYVKSIRKNLFDIDYSDLEQAYQVLEKQGSVVLTEEGFKTKSIAHKRFVDLRYVGQGFELLIPLEGIALQNENCKDQILKRFN</sequence>
<dbReference type="SUPFAM" id="SSF82282">
    <property type="entry name" value="Homocysteine S-methyltransferase"/>
    <property type="match status" value="1"/>
</dbReference>
<evidence type="ECO:0000256" key="2">
    <source>
        <dbReference type="ARBA" id="ARBA00022679"/>
    </source>
</evidence>
<dbReference type="InterPro" id="IPR045079">
    <property type="entry name" value="Oxoprolinase-like"/>
</dbReference>
<dbReference type="PANTHER" id="PTHR11365:SF23">
    <property type="entry name" value="HYPOTHETICAL 5-OXOPROLINASE (EUROFUNG)-RELATED"/>
    <property type="match status" value="1"/>
</dbReference>
<keyword evidence="1" id="KW-0489">Methyltransferase</keyword>